<feature type="compositionally biased region" description="Basic residues" evidence="1">
    <location>
        <begin position="370"/>
        <end position="388"/>
    </location>
</feature>
<proteinExistence type="predicted"/>
<sequence>MPEFCRLGRESVFPNLLLDAPFRNRQLATQVQHNHTQRPNVPRRASALAGILQEFRRDSPGRACALRYPGVSSVLGAESEVDQHGAAGGTEENIAGLDIIVTNAALMNKIERRDHVTQHLAGIRERAREDDSPWRWEWWKFGMTAEDLFTTLDEKYNTAPYRIQSYEAFHHDVNEIAHEASDLADFHARLALRRDKRLQEMMEAWDSVSRTIIWKTDVLNDNPPRWKAFRNFPWNRSLDSIVQFFQSLLPPPTPPAPRLHEAPSSSGSAAIKPTQTGSPPPLQDTVRSNPAIKTSEASLQPETKPAYPPPPNDARDTRGRKEFKDGQGGNGGHESPTPQPPRHTGAPPSPSTSIPKAKAKTLTRSAGVTKNRHNRLPRQRTPAVRHSR</sequence>
<dbReference type="OMA" id="FLEIHNT"/>
<gene>
    <name evidence="2" type="ORF">CHGG_09874</name>
</gene>
<evidence type="ECO:0000256" key="1">
    <source>
        <dbReference type="SAM" id="MobiDB-lite"/>
    </source>
</evidence>
<reference evidence="3" key="1">
    <citation type="journal article" date="2015" name="Genome Announc.">
        <title>Draft genome sequence of the cellulolytic fungus Chaetomium globosum.</title>
        <authorList>
            <person name="Cuomo C.A."/>
            <person name="Untereiner W.A."/>
            <person name="Ma L.-J."/>
            <person name="Grabherr M."/>
            <person name="Birren B.W."/>
        </authorList>
    </citation>
    <scope>NUCLEOTIDE SEQUENCE [LARGE SCALE GENOMIC DNA]</scope>
    <source>
        <strain evidence="3">ATCC 6205 / CBS 148.51 / DSM 1962 / NBRC 6347 / NRRL 1970</strain>
    </source>
</reference>
<dbReference type="RefSeq" id="XP_001227801.1">
    <property type="nucleotide sequence ID" value="XM_001227800.1"/>
</dbReference>
<feature type="compositionally biased region" description="Polar residues" evidence="1">
    <location>
        <begin position="285"/>
        <end position="301"/>
    </location>
</feature>
<accession>Q2GQ80</accession>
<name>Q2GQ80_CHAGB</name>
<protein>
    <submittedName>
        <fullName evidence="2">Uncharacterized protein</fullName>
    </submittedName>
</protein>
<dbReference type="Proteomes" id="UP000001056">
    <property type="component" value="Unassembled WGS sequence"/>
</dbReference>
<evidence type="ECO:0000313" key="2">
    <source>
        <dbReference type="EMBL" id="EAQ83470.1"/>
    </source>
</evidence>
<dbReference type="OrthoDB" id="4586997at2759"/>
<dbReference type="EMBL" id="CH408035">
    <property type="protein sequence ID" value="EAQ83470.1"/>
    <property type="molecule type" value="Genomic_DNA"/>
</dbReference>
<dbReference type="AlphaFoldDB" id="Q2GQ80"/>
<dbReference type="HOGENOM" id="CLU_711724_0_0_1"/>
<dbReference type="STRING" id="306901.Q2GQ80"/>
<feature type="compositionally biased region" description="Basic and acidic residues" evidence="1">
    <location>
        <begin position="313"/>
        <end position="325"/>
    </location>
</feature>
<feature type="region of interest" description="Disordered" evidence="1">
    <location>
        <begin position="249"/>
        <end position="388"/>
    </location>
</feature>
<dbReference type="eggNOG" id="ENOG502T0H9">
    <property type="taxonomic scope" value="Eukaryota"/>
</dbReference>
<dbReference type="GeneID" id="4396186"/>
<dbReference type="VEuPathDB" id="FungiDB:CHGG_09874"/>
<feature type="compositionally biased region" description="Polar residues" evidence="1">
    <location>
        <begin position="263"/>
        <end position="277"/>
    </location>
</feature>
<organism evidence="2 3">
    <name type="scientific">Chaetomium globosum (strain ATCC 6205 / CBS 148.51 / DSM 1962 / NBRC 6347 / NRRL 1970)</name>
    <name type="common">Soil fungus</name>
    <dbReference type="NCBI Taxonomy" id="306901"/>
    <lineage>
        <taxon>Eukaryota</taxon>
        <taxon>Fungi</taxon>
        <taxon>Dikarya</taxon>
        <taxon>Ascomycota</taxon>
        <taxon>Pezizomycotina</taxon>
        <taxon>Sordariomycetes</taxon>
        <taxon>Sordariomycetidae</taxon>
        <taxon>Sordariales</taxon>
        <taxon>Chaetomiaceae</taxon>
        <taxon>Chaetomium</taxon>
    </lineage>
</organism>
<evidence type="ECO:0000313" key="3">
    <source>
        <dbReference type="Proteomes" id="UP000001056"/>
    </source>
</evidence>
<keyword evidence="3" id="KW-1185">Reference proteome</keyword>
<dbReference type="InParanoid" id="Q2GQ80"/>